<dbReference type="InParanoid" id="A0A1S3K9H6"/>
<sequence length="409" mass="47214">MGRYKRDLVNTDSEKTKPTCTKFRRVRIKTMREVKFGRLSVYLEMLNVRMNLQYFYLEYTERVLRFECRKGKRHKKHISKFMKNAVISGQVMCHVVGTSIAIGGRSMLVPLSELRPVLSAKGNFDNRMTGKGLLDRHFVNTFANLDVSEGTKDACLTQIKKTETETPRSQTEILEGQGMQGNGQRICEPQGPQGSHDNDVINSSDVLEEHQPESINYPDTHDVNEQVPPGTSIQWSHAENHGQETGEEEEETAPVQEIPETAATENDGEQNVQAGISSVPEWLKKITKIQTPEESRRENLEISKGIFVQEWQALNEIQAFEILDEFETNLLLCSWLVRGIRPHLLEEQLRFELRRHLQEARVDAEIEIQDWIMNKSGQPYLDRRNAFLQHQSQKMKKSLRETFELDNVY</sequence>
<dbReference type="RefSeq" id="XP_013418911.1">
    <property type="nucleotide sequence ID" value="XM_013563457.1"/>
</dbReference>
<feature type="region of interest" description="Disordered" evidence="1">
    <location>
        <begin position="162"/>
        <end position="201"/>
    </location>
</feature>
<evidence type="ECO:0000256" key="1">
    <source>
        <dbReference type="SAM" id="MobiDB-lite"/>
    </source>
</evidence>
<dbReference type="KEGG" id="lak:106179732"/>
<evidence type="ECO:0000313" key="3">
    <source>
        <dbReference type="RefSeq" id="XP_013418911.1"/>
    </source>
</evidence>
<proteinExistence type="predicted"/>
<keyword evidence="2" id="KW-1185">Reference proteome</keyword>
<feature type="region of interest" description="Disordered" evidence="1">
    <location>
        <begin position="214"/>
        <end position="255"/>
    </location>
</feature>
<reference evidence="3" key="1">
    <citation type="submission" date="2025-08" db="UniProtKB">
        <authorList>
            <consortium name="RefSeq"/>
        </authorList>
    </citation>
    <scope>IDENTIFICATION</scope>
    <source>
        <tissue evidence="3">Gonads</tissue>
    </source>
</reference>
<dbReference type="GeneID" id="106179732"/>
<feature type="compositionally biased region" description="Polar residues" evidence="1">
    <location>
        <begin position="192"/>
        <end position="201"/>
    </location>
</feature>
<dbReference type="Proteomes" id="UP000085678">
    <property type="component" value="Unplaced"/>
</dbReference>
<protein>
    <submittedName>
        <fullName evidence="3">Uncharacterized protein LOC106179732</fullName>
    </submittedName>
</protein>
<accession>A0A1S3K9H6</accession>
<organism evidence="2 3">
    <name type="scientific">Lingula anatina</name>
    <name type="common">Brachiopod</name>
    <name type="synonym">Lingula unguis</name>
    <dbReference type="NCBI Taxonomy" id="7574"/>
    <lineage>
        <taxon>Eukaryota</taxon>
        <taxon>Metazoa</taxon>
        <taxon>Spiralia</taxon>
        <taxon>Lophotrochozoa</taxon>
        <taxon>Brachiopoda</taxon>
        <taxon>Linguliformea</taxon>
        <taxon>Lingulata</taxon>
        <taxon>Lingulida</taxon>
        <taxon>Linguloidea</taxon>
        <taxon>Lingulidae</taxon>
        <taxon>Lingula</taxon>
    </lineage>
</organism>
<name>A0A1S3K9H6_LINAN</name>
<gene>
    <name evidence="3" type="primary">LOC106179732</name>
</gene>
<dbReference type="AlphaFoldDB" id="A0A1S3K9H6"/>
<evidence type="ECO:0000313" key="2">
    <source>
        <dbReference type="Proteomes" id="UP000085678"/>
    </source>
</evidence>